<dbReference type="Pfam" id="PF08327">
    <property type="entry name" value="AHSA1"/>
    <property type="match status" value="1"/>
</dbReference>
<feature type="domain" description="Activator of Hsp90 ATPase homologue 1/2-like C-terminal" evidence="2">
    <location>
        <begin position="14"/>
        <end position="149"/>
    </location>
</feature>
<sequence>MAEPLIIRNSITIAAPVEKVWDALVNPEQTKQYMFGCETVSDWKPGSELLWKGEYEGKEMVFVKGEIIEIDPPKSLIYTTIDPNSDIDDTSENYLKVTYELIPDGESTVFNVSQGDYSTVANGENRYQDSYNNGEGWNPILVEIKKLVESN</sequence>
<proteinExistence type="inferred from homology"/>
<name>A0ABX0UME3_9BACT</name>
<comment type="caution">
    <text evidence="3">The sequence shown here is derived from an EMBL/GenBank/DDBJ whole genome shotgun (WGS) entry which is preliminary data.</text>
</comment>
<reference evidence="3 4" key="1">
    <citation type="submission" date="2020-03" db="EMBL/GenBank/DDBJ databases">
        <title>Genomic Encyclopedia of Type Strains, Phase IV (KMG-IV): sequencing the most valuable type-strain genomes for metagenomic binning, comparative biology and taxonomic classification.</title>
        <authorList>
            <person name="Goeker M."/>
        </authorList>
    </citation>
    <scope>NUCLEOTIDE SEQUENCE [LARGE SCALE GENOMIC DNA]</scope>
    <source>
        <strain evidence="3 4">DSM 102865</strain>
    </source>
</reference>
<dbReference type="Gene3D" id="3.30.530.20">
    <property type="match status" value="1"/>
</dbReference>
<dbReference type="InterPro" id="IPR013538">
    <property type="entry name" value="ASHA1/2-like_C"/>
</dbReference>
<gene>
    <name evidence="3" type="ORF">FHS68_003279</name>
</gene>
<dbReference type="EMBL" id="JAASQJ010000003">
    <property type="protein sequence ID" value="NIJ54097.1"/>
    <property type="molecule type" value="Genomic_DNA"/>
</dbReference>
<dbReference type="SUPFAM" id="SSF55961">
    <property type="entry name" value="Bet v1-like"/>
    <property type="match status" value="1"/>
</dbReference>
<dbReference type="InterPro" id="IPR023393">
    <property type="entry name" value="START-like_dom_sf"/>
</dbReference>
<dbReference type="RefSeq" id="WP_167271867.1">
    <property type="nucleotide sequence ID" value="NZ_JAASQJ010000003.1"/>
</dbReference>
<evidence type="ECO:0000313" key="4">
    <source>
        <dbReference type="Proteomes" id="UP001179181"/>
    </source>
</evidence>
<evidence type="ECO:0000259" key="2">
    <source>
        <dbReference type="Pfam" id="PF08327"/>
    </source>
</evidence>
<organism evidence="3 4">
    <name type="scientific">Dyadobacter arcticus</name>
    <dbReference type="NCBI Taxonomy" id="1078754"/>
    <lineage>
        <taxon>Bacteria</taxon>
        <taxon>Pseudomonadati</taxon>
        <taxon>Bacteroidota</taxon>
        <taxon>Cytophagia</taxon>
        <taxon>Cytophagales</taxon>
        <taxon>Spirosomataceae</taxon>
        <taxon>Dyadobacter</taxon>
    </lineage>
</organism>
<comment type="similarity">
    <text evidence="1">Belongs to the AHA1 family.</text>
</comment>
<protein>
    <submittedName>
        <fullName evidence="3">Uncharacterized protein YndB with AHSA1/START domain</fullName>
    </submittedName>
</protein>
<evidence type="ECO:0000313" key="3">
    <source>
        <dbReference type="EMBL" id="NIJ54097.1"/>
    </source>
</evidence>
<dbReference type="Proteomes" id="UP001179181">
    <property type="component" value="Unassembled WGS sequence"/>
</dbReference>
<keyword evidence="4" id="KW-1185">Reference proteome</keyword>
<evidence type="ECO:0000256" key="1">
    <source>
        <dbReference type="ARBA" id="ARBA00006817"/>
    </source>
</evidence>
<accession>A0ABX0UME3</accession>